<evidence type="ECO:0000313" key="2">
    <source>
        <dbReference type="EMBL" id="SCO92863.1"/>
    </source>
</evidence>
<dbReference type="OrthoDB" id="376328at2759"/>
<evidence type="ECO:0000256" key="1">
    <source>
        <dbReference type="SAM" id="MobiDB-lite"/>
    </source>
</evidence>
<dbReference type="RefSeq" id="XP_028862318.1">
    <property type="nucleotide sequence ID" value="XM_029005761.1"/>
</dbReference>
<organism evidence="2 3">
    <name type="scientific">Plasmodium malariae</name>
    <dbReference type="NCBI Taxonomy" id="5858"/>
    <lineage>
        <taxon>Eukaryota</taxon>
        <taxon>Sar</taxon>
        <taxon>Alveolata</taxon>
        <taxon>Apicomplexa</taxon>
        <taxon>Aconoidasida</taxon>
        <taxon>Haemosporida</taxon>
        <taxon>Plasmodiidae</taxon>
        <taxon>Plasmodium</taxon>
        <taxon>Plasmodium (Plasmodium)</taxon>
    </lineage>
</organism>
<accession>A0A1D3SM27</accession>
<proteinExistence type="predicted"/>
<dbReference type="VEuPathDB" id="PlasmoDB:PmUG01_11011300"/>
<feature type="region of interest" description="Disordered" evidence="1">
    <location>
        <begin position="189"/>
        <end position="274"/>
    </location>
</feature>
<feature type="compositionally biased region" description="Basic and acidic residues" evidence="1">
    <location>
        <begin position="220"/>
        <end position="249"/>
    </location>
</feature>
<sequence>MEKCFNSYPVVQGFTTLNLYTQQEFKRVGANIISQVSSLKSENKKEKFREKCKSLADYLINTKDPYRRYQEYIWKGALRTWYSKNFTGITQHGGCFMIFNNEEKNLLELIYDAYDFCEKKEKYMQILSNKCSEYETWFEYSKIQLQDKRSFIEKSCKNKKELLELPRTKCNILKSETFNQTPVCIFNPPAVPEDSQSKSKSVESEEDNIKGQVLSASDNQKNKEDSSTNSDKDEDKISTKVEVLNKETKTSQISLTENETPHFLQSESISPRSQDSIKRHDTEIMSLPPKGSNSVSLTPFPTHPIIQNDPFRGSIFDDDEIIKKIEIHEEHKIKNVNTTNIKKKRSKTIIEVHMEVLNEYKKDEWESTKVELLEICIEEIMKEHYRTYNNITNNEHMENISSSNENEKNKILWNKWSKANRSLSKNLRKAYWFINLKNEWKNEKSSLKKTEEFNKNHKKEIQKLPFIEREKELWKRWISKKIIIIEQYIEQDLSEEITEELQNMSCEYENEGTHEYKTLINTREVENKGYKELYKYIKKKLLTKLCILVLMLILDECQQEEHMEYKESYLDNSINEWKKEEITKNINDMSADASENKENSGDKVNTKNMENISYIWKDNFRKELKYWTTEDDTYVNSMNSDNYASKYY</sequence>
<dbReference type="GeneID" id="39869568"/>
<dbReference type="EMBL" id="LT594632">
    <property type="protein sequence ID" value="SCO92863.1"/>
    <property type="molecule type" value="Genomic_DNA"/>
</dbReference>
<protein>
    <submittedName>
        <fullName evidence="2">STP1 protein</fullName>
    </submittedName>
</protein>
<gene>
    <name evidence="2" type="primary">PmUG01_11011300</name>
    <name evidence="2" type="ORF">PMUG01_11011300</name>
</gene>
<dbReference type="KEGG" id="pmal:PMUG01_11011300"/>
<feature type="compositionally biased region" description="Polar residues" evidence="1">
    <location>
        <begin position="250"/>
        <end position="274"/>
    </location>
</feature>
<keyword evidence="3" id="KW-1185">Reference proteome</keyword>
<reference evidence="2 3" key="1">
    <citation type="submission" date="2016-06" db="EMBL/GenBank/DDBJ databases">
        <authorList>
            <consortium name="Pathogen Informatics"/>
        </authorList>
    </citation>
    <scope>NUCLEOTIDE SEQUENCE [LARGE SCALE GENOMIC DNA]</scope>
</reference>
<dbReference type="AlphaFoldDB" id="A0A1D3SM27"/>
<name>A0A1D3SM27_PLAMA</name>
<feature type="compositionally biased region" description="Basic and acidic residues" evidence="1">
    <location>
        <begin position="195"/>
        <end position="209"/>
    </location>
</feature>
<evidence type="ECO:0000313" key="3">
    <source>
        <dbReference type="Proteomes" id="UP000219813"/>
    </source>
</evidence>
<dbReference type="Proteomes" id="UP000219813">
    <property type="component" value="Chromosome 11"/>
</dbReference>